<dbReference type="Proteomes" id="UP000247345">
    <property type="component" value="Unassembled WGS sequence"/>
</dbReference>
<dbReference type="AlphaFoldDB" id="A0A2P6C6R3"/>
<dbReference type="InterPro" id="IPR006015">
    <property type="entry name" value="Universal_stress_UspA"/>
</dbReference>
<evidence type="ECO:0000259" key="2">
    <source>
        <dbReference type="Pfam" id="PF00582"/>
    </source>
</evidence>
<evidence type="ECO:0000313" key="4">
    <source>
        <dbReference type="Proteomes" id="UP000247345"/>
    </source>
</evidence>
<reference evidence="3 4" key="1">
    <citation type="submission" date="2016-12" db="EMBL/GenBank/DDBJ databases">
        <title>Trade-off between light-utilization and light-protection in marine flavobacteria.</title>
        <authorList>
            <person name="Kumagai Y."/>
            <person name="Yoshizawa S."/>
            <person name="Kogure K."/>
            <person name="Iwasaki W."/>
        </authorList>
    </citation>
    <scope>NUCLEOTIDE SEQUENCE [LARGE SCALE GENOMIC DNA]</scope>
    <source>
        <strain evidence="3 4">KCTC 12100</strain>
    </source>
</reference>
<gene>
    <name evidence="3" type="ORF">BTO14_11160</name>
</gene>
<dbReference type="InterPro" id="IPR006016">
    <property type="entry name" value="UspA"/>
</dbReference>
<evidence type="ECO:0000256" key="1">
    <source>
        <dbReference type="ARBA" id="ARBA00008791"/>
    </source>
</evidence>
<proteinExistence type="inferred from homology"/>
<dbReference type="SUPFAM" id="SSF52402">
    <property type="entry name" value="Adenine nucleotide alpha hydrolases-like"/>
    <property type="match status" value="1"/>
</dbReference>
<accession>A0A2P6C6R3</accession>
<dbReference type="PANTHER" id="PTHR46268">
    <property type="entry name" value="STRESS RESPONSE PROTEIN NHAX"/>
    <property type="match status" value="1"/>
</dbReference>
<dbReference type="PRINTS" id="PR01438">
    <property type="entry name" value="UNVRSLSTRESS"/>
</dbReference>
<organism evidence="3 4">
    <name type="scientific">Polaribacter butkevichii</name>
    <dbReference type="NCBI Taxonomy" id="218490"/>
    <lineage>
        <taxon>Bacteria</taxon>
        <taxon>Pseudomonadati</taxon>
        <taxon>Bacteroidota</taxon>
        <taxon>Flavobacteriia</taxon>
        <taxon>Flavobacteriales</taxon>
        <taxon>Flavobacteriaceae</taxon>
    </lineage>
</organism>
<dbReference type="Gene3D" id="3.40.50.12370">
    <property type="match status" value="1"/>
</dbReference>
<keyword evidence="4" id="KW-1185">Reference proteome</keyword>
<name>A0A2P6C6R3_9FLAO</name>
<dbReference type="OrthoDB" id="1421767at2"/>
<protein>
    <submittedName>
        <fullName evidence="3">Universal stress protein UspA</fullName>
    </submittedName>
</protein>
<dbReference type="CDD" id="cd00293">
    <property type="entry name" value="USP-like"/>
    <property type="match status" value="1"/>
</dbReference>
<feature type="domain" description="UspA" evidence="2">
    <location>
        <begin position="1"/>
        <end position="135"/>
    </location>
</feature>
<dbReference type="RefSeq" id="WP_105049554.1">
    <property type="nucleotide sequence ID" value="NZ_CP150661.1"/>
</dbReference>
<dbReference type="Pfam" id="PF00582">
    <property type="entry name" value="Usp"/>
    <property type="match status" value="1"/>
</dbReference>
<dbReference type="PANTHER" id="PTHR46268:SF6">
    <property type="entry name" value="UNIVERSAL STRESS PROTEIN UP12"/>
    <property type="match status" value="1"/>
</dbReference>
<evidence type="ECO:0000313" key="3">
    <source>
        <dbReference type="EMBL" id="PQJ68617.1"/>
    </source>
</evidence>
<comment type="similarity">
    <text evidence="1">Belongs to the universal stress protein A family.</text>
</comment>
<dbReference type="EMBL" id="MSCK01000002">
    <property type="protein sequence ID" value="PQJ68617.1"/>
    <property type="molecule type" value="Genomic_DNA"/>
</dbReference>
<sequence length="263" mass="29104">MKNILVPIGSTEKAITTLQYAIDFAEEINANVLVFRAYKAKSKAGSMVNMTAIIERETKLYLKTLVSAVHRKNVDVKLISSKGGVLESVEAIDNEIGVDLIIVGAKSNSIKHGVFLGSTAGSLVKKSDLPVLTIPEGYVYKPIKSILLAFKSGIIKSKTALNPLVTLAEKFNPEINSLLVKTVGYKDEDLVLDKGLIELQTTLTTTENATTYQGVLEHFKTHNPDMLCVFRRKRGFFKKLWEKNTVLKKEFYTSIPLLTLKGK</sequence>
<comment type="caution">
    <text evidence="3">The sequence shown here is derived from an EMBL/GenBank/DDBJ whole genome shotgun (WGS) entry which is preliminary data.</text>
</comment>